<evidence type="ECO:0000313" key="7">
    <source>
        <dbReference type="Proteomes" id="UP000809273"/>
    </source>
</evidence>
<feature type="binding site" evidence="4">
    <location>
        <position position="130"/>
    </location>
    <ligand>
        <name>Zn(2+)</name>
        <dbReference type="ChEBI" id="CHEBI:29105"/>
    </ligand>
</feature>
<name>A0A9D8KGX0_9DELT</name>
<feature type="binding site" evidence="4">
    <location>
        <position position="133"/>
    </location>
    <ligand>
        <name>Zn(2+)</name>
        <dbReference type="ChEBI" id="CHEBI:29105"/>
    </ligand>
</feature>
<evidence type="ECO:0000256" key="2">
    <source>
        <dbReference type="ARBA" id="ARBA00022679"/>
    </source>
</evidence>
<feature type="binding site" evidence="4">
    <location>
        <position position="158"/>
    </location>
    <ligand>
        <name>Zn(2+)</name>
        <dbReference type="ChEBI" id="CHEBI:29105"/>
    </ligand>
</feature>
<dbReference type="GO" id="GO:0046872">
    <property type="term" value="F:metal ion binding"/>
    <property type="evidence" value="ECO:0007669"/>
    <property type="project" value="UniProtKB-KW"/>
</dbReference>
<reference evidence="6" key="1">
    <citation type="journal article" date="2021" name="Environ. Microbiol.">
        <title>Genomic characterization of three novel Desulfobacterota classes expand the metabolic and phylogenetic diversity of the phylum.</title>
        <authorList>
            <person name="Murphy C.L."/>
            <person name="Biggerstaff J."/>
            <person name="Eichhorn A."/>
            <person name="Ewing E."/>
            <person name="Shahan R."/>
            <person name="Soriano D."/>
            <person name="Stewart S."/>
            <person name="VanMol K."/>
            <person name="Walker R."/>
            <person name="Walters P."/>
            <person name="Elshahed M.S."/>
            <person name="Youssef N.H."/>
        </authorList>
    </citation>
    <scope>NUCLEOTIDE SEQUENCE</scope>
    <source>
        <strain evidence="6">Zod_Metabat.24</strain>
    </source>
</reference>
<keyword evidence="4" id="KW-0479">Metal-binding</keyword>
<comment type="caution">
    <text evidence="6">The sequence shown here is derived from an EMBL/GenBank/DDBJ whole genome shotgun (WGS) entry which is preliminary data.</text>
</comment>
<dbReference type="PANTHER" id="PTHR11085">
    <property type="entry name" value="NAD-DEPENDENT PROTEIN DEACYLASE SIRTUIN-5, MITOCHONDRIAL-RELATED"/>
    <property type="match status" value="1"/>
</dbReference>
<dbReference type="PANTHER" id="PTHR11085:SF11">
    <property type="entry name" value="NAD-DEPENDENT PROTEIN DEACETYLASE"/>
    <property type="match status" value="1"/>
</dbReference>
<dbReference type="AlphaFoldDB" id="A0A9D8KGX0"/>
<dbReference type="EMBL" id="JAFGIX010000060">
    <property type="protein sequence ID" value="MBN1573958.1"/>
    <property type="molecule type" value="Genomic_DNA"/>
</dbReference>
<protein>
    <recommendedName>
        <fullName evidence="1">protein acetyllysine N-acetyltransferase</fullName>
        <ecNumber evidence="1">2.3.1.286</ecNumber>
    </recommendedName>
</protein>
<dbReference type="GO" id="GO:0017136">
    <property type="term" value="F:histone deacetylase activity, NAD-dependent"/>
    <property type="evidence" value="ECO:0007669"/>
    <property type="project" value="TreeGrafter"/>
</dbReference>
<evidence type="ECO:0000256" key="1">
    <source>
        <dbReference type="ARBA" id="ARBA00012928"/>
    </source>
</evidence>
<dbReference type="Gene3D" id="3.40.50.1220">
    <property type="entry name" value="TPP-binding domain"/>
    <property type="match status" value="1"/>
</dbReference>
<proteinExistence type="predicted"/>
<evidence type="ECO:0000259" key="5">
    <source>
        <dbReference type="PROSITE" id="PS50305"/>
    </source>
</evidence>
<dbReference type="InterPro" id="IPR026591">
    <property type="entry name" value="Sirtuin_cat_small_dom_sf"/>
</dbReference>
<dbReference type="Gene3D" id="3.30.1600.10">
    <property type="entry name" value="SIR2/SIRT2 'Small Domain"/>
    <property type="match status" value="1"/>
</dbReference>
<dbReference type="InterPro" id="IPR029035">
    <property type="entry name" value="DHS-like_NAD/FAD-binding_dom"/>
</dbReference>
<dbReference type="GO" id="GO:0070403">
    <property type="term" value="F:NAD+ binding"/>
    <property type="evidence" value="ECO:0007669"/>
    <property type="project" value="InterPro"/>
</dbReference>
<dbReference type="EC" id="2.3.1.286" evidence="1"/>
<dbReference type="Proteomes" id="UP000809273">
    <property type="component" value="Unassembled WGS sequence"/>
</dbReference>
<dbReference type="Pfam" id="PF02146">
    <property type="entry name" value="SIR2"/>
    <property type="match status" value="1"/>
</dbReference>
<feature type="active site" description="Proton acceptor" evidence="4">
    <location>
        <position position="122"/>
    </location>
</feature>
<evidence type="ECO:0000256" key="4">
    <source>
        <dbReference type="PROSITE-ProRule" id="PRU00236"/>
    </source>
</evidence>
<reference evidence="6" key="2">
    <citation type="submission" date="2021-01" db="EMBL/GenBank/DDBJ databases">
        <authorList>
            <person name="Hahn C.R."/>
            <person name="Youssef N.H."/>
            <person name="Elshahed M."/>
        </authorList>
    </citation>
    <scope>NUCLEOTIDE SEQUENCE</scope>
    <source>
        <strain evidence="6">Zod_Metabat.24</strain>
    </source>
</reference>
<dbReference type="NCBIfam" id="NF001753">
    <property type="entry name" value="PRK00481.1-3"/>
    <property type="match status" value="1"/>
</dbReference>
<feature type="binding site" evidence="4">
    <location>
        <position position="155"/>
    </location>
    <ligand>
        <name>Zn(2+)</name>
        <dbReference type="ChEBI" id="CHEBI:29105"/>
    </ligand>
</feature>
<dbReference type="CDD" id="cd01407">
    <property type="entry name" value="SIR2-fam"/>
    <property type="match status" value="1"/>
</dbReference>
<dbReference type="InterPro" id="IPR003000">
    <property type="entry name" value="Sirtuin"/>
</dbReference>
<organism evidence="6 7">
    <name type="scientific">Candidatus Zymogenus saltonus</name>
    <dbReference type="NCBI Taxonomy" id="2844893"/>
    <lineage>
        <taxon>Bacteria</taxon>
        <taxon>Deltaproteobacteria</taxon>
        <taxon>Candidatus Zymogenia</taxon>
        <taxon>Candidatus Zymogeniales</taxon>
        <taxon>Candidatus Zymogenaceae</taxon>
        <taxon>Candidatus Zymogenus</taxon>
    </lineage>
</organism>
<evidence type="ECO:0000313" key="6">
    <source>
        <dbReference type="EMBL" id="MBN1573958.1"/>
    </source>
</evidence>
<keyword evidence="4" id="KW-0862">Zinc</keyword>
<dbReference type="InterPro" id="IPR050134">
    <property type="entry name" value="NAD-dep_sirtuin_deacylases"/>
</dbReference>
<keyword evidence="2" id="KW-0808">Transferase</keyword>
<gene>
    <name evidence="6" type="ORF">JW984_12245</name>
</gene>
<keyword evidence="3" id="KW-0520">NAD</keyword>
<sequence length="275" mass="30061">MKDLIKRAAWDIFGAQHVVALTGAGVSTESGIPDFRSPGGLWEKYDPMEFMYDRFISDPKRIWEMSTKMKHEGDLDMAEAKPNPAHIALAELEAMGFIKCVITQNVDNLHQKGGSKDVIEFHGNLLFGRCISCSLRFSLSEVEEIIAKNGLPPRCKKCEGILKPDAVFFGEPIPPEALQRSISEAKKADVMIVAGTSAVVYPAAELPFVAKRGGGFFSTSVTEPSPNVGAVVIEVNDEPTQLTGRVSDYLIQGKVGTILPEIVEEVKALMKDKTH</sequence>
<dbReference type="SUPFAM" id="SSF52467">
    <property type="entry name" value="DHS-like NAD/FAD-binding domain"/>
    <property type="match status" value="1"/>
</dbReference>
<evidence type="ECO:0000256" key="3">
    <source>
        <dbReference type="ARBA" id="ARBA00023027"/>
    </source>
</evidence>
<feature type="domain" description="Deacetylase sirtuin-type" evidence="5">
    <location>
        <begin position="1"/>
        <end position="269"/>
    </location>
</feature>
<dbReference type="InterPro" id="IPR026590">
    <property type="entry name" value="Ssirtuin_cat_dom"/>
</dbReference>
<accession>A0A9D8KGX0</accession>
<dbReference type="PROSITE" id="PS50305">
    <property type="entry name" value="SIRTUIN"/>
    <property type="match status" value="1"/>
</dbReference>